<evidence type="ECO:0000313" key="3">
    <source>
        <dbReference type="Proteomes" id="UP000315295"/>
    </source>
</evidence>
<proteinExistence type="predicted"/>
<evidence type="ECO:0000313" key="2">
    <source>
        <dbReference type="EMBL" id="TQD92660.1"/>
    </source>
</evidence>
<evidence type="ECO:0000256" key="1">
    <source>
        <dbReference type="SAM" id="MobiDB-lite"/>
    </source>
</evidence>
<keyword evidence="3" id="KW-1185">Reference proteome</keyword>
<dbReference type="AlphaFoldDB" id="A0A540M1M9"/>
<organism evidence="2 3">
    <name type="scientific">Malus baccata</name>
    <name type="common">Siberian crab apple</name>
    <name type="synonym">Pyrus baccata</name>
    <dbReference type="NCBI Taxonomy" id="106549"/>
    <lineage>
        <taxon>Eukaryota</taxon>
        <taxon>Viridiplantae</taxon>
        <taxon>Streptophyta</taxon>
        <taxon>Embryophyta</taxon>
        <taxon>Tracheophyta</taxon>
        <taxon>Spermatophyta</taxon>
        <taxon>Magnoliopsida</taxon>
        <taxon>eudicotyledons</taxon>
        <taxon>Gunneridae</taxon>
        <taxon>Pentapetalae</taxon>
        <taxon>rosids</taxon>
        <taxon>fabids</taxon>
        <taxon>Rosales</taxon>
        <taxon>Rosaceae</taxon>
        <taxon>Amygdaloideae</taxon>
        <taxon>Maleae</taxon>
        <taxon>Malus</taxon>
    </lineage>
</organism>
<comment type="caution">
    <text evidence="2">The sequence shown here is derived from an EMBL/GenBank/DDBJ whole genome shotgun (WGS) entry which is preliminary data.</text>
</comment>
<dbReference type="EMBL" id="VIEB01000389">
    <property type="protein sequence ID" value="TQD92660.1"/>
    <property type="molecule type" value="Genomic_DNA"/>
</dbReference>
<feature type="region of interest" description="Disordered" evidence="1">
    <location>
        <begin position="64"/>
        <end position="91"/>
    </location>
</feature>
<reference evidence="2 3" key="1">
    <citation type="journal article" date="2019" name="G3 (Bethesda)">
        <title>Sequencing of a Wild Apple (Malus baccata) Genome Unravels the Differences Between Cultivated and Wild Apple Species Regarding Disease Resistance and Cold Tolerance.</title>
        <authorList>
            <person name="Chen X."/>
        </authorList>
    </citation>
    <scope>NUCLEOTIDE SEQUENCE [LARGE SCALE GENOMIC DNA]</scope>
    <source>
        <strain evidence="3">cv. Shandingzi</strain>
        <tissue evidence="2">Leaves</tissue>
    </source>
</reference>
<gene>
    <name evidence="2" type="ORF">C1H46_021771</name>
</gene>
<accession>A0A540M1M9</accession>
<feature type="compositionally biased region" description="Basic and acidic residues" evidence="1">
    <location>
        <begin position="64"/>
        <end position="77"/>
    </location>
</feature>
<name>A0A540M1M9_MALBA</name>
<protein>
    <submittedName>
        <fullName evidence="2">Uncharacterized protein</fullName>
    </submittedName>
</protein>
<sequence length="91" mass="10144">MDAAKVGKMKESINKCNSNPSIIHTILSPSSSPIFKGMINFAIIIHTPSLAFFKSYLQRKEGRKDGFLGENKGEKENSSCSVRREKKKVRG</sequence>
<dbReference type="Proteomes" id="UP000315295">
    <property type="component" value="Unassembled WGS sequence"/>
</dbReference>